<feature type="coiled-coil region" evidence="1">
    <location>
        <begin position="269"/>
        <end position="303"/>
    </location>
</feature>
<evidence type="ECO:0000256" key="1">
    <source>
        <dbReference type="SAM" id="Coils"/>
    </source>
</evidence>
<proteinExistence type="predicted"/>
<sequence>MPTPPEGSAMGFRALPLGHHAAASPARHRVRALPSPPLPAQGFALSEGVALLDIAVNRTVNSFFDRSLLSTGNRIPPSILIRPSIDITAAFGRPEARQAKPLSIMDAGSLAQMTSNFVSPGGLASRRGSQNIKPLSFDAIKQGNKNQDGGVPTPRTSRSHLLAGLRTAPKSATAAAFGPMSPTAADPVQQYARNAMAANVYAYAQANVYNAPKTAFPQYGQQHAYPGMVGQQYTVDQVLAPPQLSMDEQLQEQMDPNLYAQLVATNMYLAQQQQRLQQQLRNVQAAAQQFQQLNINNSQLAQQQQAAAFYEQQQHLAAQAAAAQGQQVYYDPATGQYYVDTSAAKVVSSINLEQPMTPGFNNFQQQLLQQQQQMQQQQMQQQQQQQQQMQQQQMQQQQQLQQQQQQRQQQQQQQQGAPRVQVSPPPESQQAFRGSSPPRRFDSPTEVAPLPPPSANAFRRGHKKSSSLAVNSVLATAAAAGDSGKSPAPKTAVFPATPGTGGYGPGQARAGEHPIRQPRGPPSMDELKAKPTARHEGSKNFATRTRRSAVHNLVRAGLERRKGSGSSSGSMSPVSETADESTTPITDNDSDSGRSGSGSLAGEVECGASRASAAGGWGAIGSDRPGSRQKVRGSVDSNSGCESDSNSFADVFKNGALRASKVQEAADGQRKAPRLVLTSVEKRKMASVA</sequence>
<dbReference type="AlphaFoldDB" id="A0A9P8QL32"/>
<feature type="compositionally biased region" description="Polar residues" evidence="2">
    <location>
        <begin position="635"/>
        <end position="647"/>
    </location>
</feature>
<evidence type="ECO:0000313" key="3">
    <source>
        <dbReference type="EMBL" id="KAH6604532.1"/>
    </source>
</evidence>
<dbReference type="EMBL" id="JAIWOZ010000005">
    <property type="protein sequence ID" value="KAH6604532.1"/>
    <property type="molecule type" value="Genomic_DNA"/>
</dbReference>
<feature type="compositionally biased region" description="Basic and acidic residues" evidence="2">
    <location>
        <begin position="525"/>
        <end position="538"/>
    </location>
</feature>
<dbReference type="OrthoDB" id="4092340at2759"/>
<protein>
    <submittedName>
        <fullName evidence="3">Uncharacterized protein</fullName>
    </submittedName>
</protein>
<keyword evidence="4" id="KW-1185">Reference proteome</keyword>
<name>A0A9P8QL32_9HYPO</name>
<feature type="region of interest" description="Disordered" evidence="2">
    <location>
        <begin position="477"/>
        <end position="647"/>
    </location>
</feature>
<keyword evidence="1" id="KW-0175">Coiled coil</keyword>
<organism evidence="3 4">
    <name type="scientific">Trichoderma cornu-damae</name>
    <dbReference type="NCBI Taxonomy" id="654480"/>
    <lineage>
        <taxon>Eukaryota</taxon>
        <taxon>Fungi</taxon>
        <taxon>Dikarya</taxon>
        <taxon>Ascomycota</taxon>
        <taxon>Pezizomycotina</taxon>
        <taxon>Sordariomycetes</taxon>
        <taxon>Hypocreomycetidae</taxon>
        <taxon>Hypocreales</taxon>
        <taxon>Hypocreaceae</taxon>
        <taxon>Trichoderma</taxon>
    </lineage>
</organism>
<gene>
    <name evidence="3" type="ORF">Trco_006239</name>
</gene>
<dbReference type="Proteomes" id="UP000827724">
    <property type="component" value="Unassembled WGS sequence"/>
</dbReference>
<evidence type="ECO:0000256" key="2">
    <source>
        <dbReference type="SAM" id="MobiDB-lite"/>
    </source>
</evidence>
<reference evidence="3" key="1">
    <citation type="submission" date="2021-08" db="EMBL/GenBank/DDBJ databases">
        <title>Chromosome-Level Trichoderma cornu-damae using Hi-C Data.</title>
        <authorList>
            <person name="Kim C.S."/>
        </authorList>
    </citation>
    <scope>NUCLEOTIDE SEQUENCE</scope>
    <source>
        <strain evidence="3">KA19-0412C</strain>
    </source>
</reference>
<feature type="region of interest" description="Disordered" evidence="2">
    <location>
        <begin position="409"/>
        <end position="463"/>
    </location>
</feature>
<evidence type="ECO:0000313" key="4">
    <source>
        <dbReference type="Proteomes" id="UP000827724"/>
    </source>
</evidence>
<accession>A0A9P8QL32</accession>
<comment type="caution">
    <text evidence="3">The sequence shown here is derived from an EMBL/GenBank/DDBJ whole genome shotgun (WGS) entry which is preliminary data.</text>
</comment>